<dbReference type="SUPFAM" id="SSF49772">
    <property type="entry name" value="Ecotin, trypsin inhibitor"/>
    <property type="match status" value="1"/>
</dbReference>
<name>A0A1U9K1D3_9BURK</name>
<dbReference type="InterPro" id="IPR005658">
    <property type="entry name" value="Prot_inh_ecotin"/>
</dbReference>
<keyword evidence="2" id="KW-0732">Signal</keyword>
<organism evidence="3 4">
    <name type="scientific">Paenalcaligenes hominis</name>
    <dbReference type="NCBI Taxonomy" id="643674"/>
    <lineage>
        <taxon>Bacteria</taxon>
        <taxon>Pseudomonadati</taxon>
        <taxon>Pseudomonadota</taxon>
        <taxon>Betaproteobacteria</taxon>
        <taxon>Burkholderiales</taxon>
        <taxon>Alcaligenaceae</taxon>
        <taxon>Paenalcaligenes</taxon>
    </lineage>
</organism>
<dbReference type="Gene3D" id="4.10.1230.10">
    <property type="entry name" value="Ecotin, trypsin inhibitor"/>
    <property type="match status" value="1"/>
</dbReference>
<dbReference type="STRING" id="643674.PAEH1_10385"/>
<feature type="chain" id="PRO_5012775641" evidence="2">
    <location>
        <begin position="29"/>
        <end position="174"/>
    </location>
</feature>
<evidence type="ECO:0000313" key="4">
    <source>
        <dbReference type="Proteomes" id="UP000189369"/>
    </source>
</evidence>
<accession>A0A1U9K1D3</accession>
<dbReference type="PANTHER" id="PTHR35890">
    <property type="match status" value="1"/>
</dbReference>
<dbReference type="GO" id="GO:0004867">
    <property type="term" value="F:serine-type endopeptidase inhibitor activity"/>
    <property type="evidence" value="ECO:0007669"/>
    <property type="project" value="InterPro"/>
</dbReference>
<protein>
    <submittedName>
        <fullName evidence="3">Ecotin</fullName>
    </submittedName>
</protein>
<dbReference type="PANTHER" id="PTHR35890:SF3">
    <property type="entry name" value="ECOTIN"/>
    <property type="match status" value="1"/>
</dbReference>
<sequence>MLHSTQLHTWLKPLGIALACFFLNTSNAQEAPPDEAEPSTASVLDAFPAPQSGYTRHVIHLPIGNYENNLKIELLAGKVQETDCNPSHYTGQFEEKILEGWGYNYYELKNVEGPASTKMACPDDKQSLQFVPVQSNGSLLQYNSNLPVVVYLPEGLELRWRTWVATPYNTALTE</sequence>
<dbReference type="EMBL" id="CP019697">
    <property type="protein sequence ID" value="AQS51855.1"/>
    <property type="molecule type" value="Genomic_DNA"/>
</dbReference>
<evidence type="ECO:0000256" key="1">
    <source>
        <dbReference type="ARBA" id="ARBA00010558"/>
    </source>
</evidence>
<evidence type="ECO:0000256" key="2">
    <source>
        <dbReference type="SAM" id="SignalP"/>
    </source>
</evidence>
<dbReference type="Pfam" id="PF03974">
    <property type="entry name" value="Ecotin"/>
    <property type="match status" value="1"/>
</dbReference>
<comment type="similarity">
    <text evidence="1">Belongs to the protease inhibitor I11 (ecotin) family.</text>
</comment>
<dbReference type="AlphaFoldDB" id="A0A1U9K1D3"/>
<dbReference type="OrthoDB" id="997196at2"/>
<dbReference type="InterPro" id="IPR027438">
    <property type="entry name" value="Ecotin_C"/>
</dbReference>
<feature type="signal peptide" evidence="2">
    <location>
        <begin position="1"/>
        <end position="28"/>
    </location>
</feature>
<evidence type="ECO:0000313" key="3">
    <source>
        <dbReference type="EMBL" id="AQS51855.1"/>
    </source>
</evidence>
<dbReference type="NCBIfam" id="NF002987">
    <property type="entry name" value="PRK03719.1"/>
    <property type="match status" value="1"/>
</dbReference>
<dbReference type="Proteomes" id="UP000189369">
    <property type="component" value="Chromosome"/>
</dbReference>
<dbReference type="Gene3D" id="2.60.40.550">
    <property type="entry name" value="Ecotin"/>
    <property type="match status" value="1"/>
</dbReference>
<dbReference type="KEGG" id="phn:PAEH1_10385"/>
<dbReference type="InterPro" id="IPR036198">
    <property type="entry name" value="Ecotin_sf"/>
</dbReference>
<dbReference type="PIRSF" id="PIRSF006865">
    <property type="entry name" value="Prot_inh_ecotin"/>
    <property type="match status" value="1"/>
</dbReference>
<reference evidence="3 4" key="1">
    <citation type="submission" date="2017-01" db="EMBL/GenBank/DDBJ databases">
        <title>Complete Genome Sequence of Paenalcaligenes hominis, Isolated from a paraplegic Patient with neurogenic bladder.</title>
        <authorList>
            <person name="Mukhopadhyay R."/>
            <person name="Joaquin J."/>
            <person name="Hogue R."/>
            <person name="Kilaru A."/>
            <person name="Jospin G."/>
            <person name="Mars K."/>
            <person name="Eisen J.A."/>
            <person name="Chaturvedi V."/>
        </authorList>
    </citation>
    <scope>NUCLEOTIDE SEQUENCE [LARGE SCALE GENOMIC DNA]</scope>
    <source>
        <strain evidence="3 4">15S00501</strain>
    </source>
</reference>
<proteinExistence type="inferred from homology"/>
<gene>
    <name evidence="3" type="ORF">PAEH1_10385</name>
</gene>